<evidence type="ECO:0000256" key="5">
    <source>
        <dbReference type="PIRNR" id="PIRNR000410"/>
    </source>
</evidence>
<dbReference type="PRINTS" id="PR00996">
    <property type="entry name" value="CHERMTFRASE"/>
</dbReference>
<comment type="caution">
    <text evidence="9">The sequence shown here is derived from an EMBL/GenBank/DDBJ whole genome shotgun (WGS) entry which is preliminary data.</text>
</comment>
<accession>A0A9X3UKV3</accession>
<dbReference type="GO" id="GO:0032259">
    <property type="term" value="P:methylation"/>
    <property type="evidence" value="ECO:0007669"/>
    <property type="project" value="UniProtKB-KW"/>
</dbReference>
<feature type="region of interest" description="Disordered" evidence="7">
    <location>
        <begin position="1"/>
        <end position="22"/>
    </location>
</feature>
<dbReference type="PANTHER" id="PTHR24422">
    <property type="entry name" value="CHEMOTAXIS PROTEIN METHYLTRANSFERASE"/>
    <property type="match status" value="1"/>
</dbReference>
<feature type="domain" description="CheR-type methyltransferase" evidence="8">
    <location>
        <begin position="30"/>
        <end position="306"/>
    </location>
</feature>
<name>A0A9X3UKV3_9HYPH</name>
<evidence type="ECO:0000256" key="6">
    <source>
        <dbReference type="PIRSR" id="PIRSR000410-1"/>
    </source>
</evidence>
<reference evidence="9" key="1">
    <citation type="submission" date="2022-11" db="EMBL/GenBank/DDBJ databases">
        <title>Draft genome sequence of Hoeflea poritis E7-10 and Hoeflea prorocentri PM5-8, separated from scleractinian coral Porites lutea and marine dinoflagellate.</title>
        <authorList>
            <person name="Zhang G."/>
            <person name="Wei Q."/>
            <person name="Cai L."/>
        </authorList>
    </citation>
    <scope>NUCLEOTIDE SEQUENCE</scope>
    <source>
        <strain evidence="9">PM5-8</strain>
    </source>
</reference>
<dbReference type="GO" id="GO:0008983">
    <property type="term" value="F:protein-glutamate O-methyltransferase activity"/>
    <property type="evidence" value="ECO:0007669"/>
    <property type="project" value="UniProtKB-EC"/>
</dbReference>
<feature type="binding site" evidence="6">
    <location>
        <begin position="249"/>
        <end position="250"/>
    </location>
    <ligand>
        <name>S-adenosyl-L-methionine</name>
        <dbReference type="ChEBI" id="CHEBI:59789"/>
    </ligand>
</feature>
<feature type="binding site" evidence="6">
    <location>
        <begin position="232"/>
        <end position="233"/>
    </location>
    <ligand>
        <name>S-adenosyl-L-methionine</name>
        <dbReference type="ChEBI" id="CHEBI:59789"/>
    </ligand>
</feature>
<dbReference type="Pfam" id="PF01739">
    <property type="entry name" value="CheR"/>
    <property type="match status" value="1"/>
</dbReference>
<evidence type="ECO:0000256" key="1">
    <source>
        <dbReference type="ARBA" id="ARBA00001541"/>
    </source>
</evidence>
<protein>
    <recommendedName>
        <fullName evidence="5">Chemotaxis protein methyltransferase</fullName>
        <ecNumber evidence="5">2.1.1.80</ecNumber>
    </recommendedName>
</protein>
<dbReference type="AlphaFoldDB" id="A0A9X3UKV3"/>
<feature type="binding site" evidence="6">
    <location>
        <position position="177"/>
    </location>
    <ligand>
        <name>S-adenosyl-L-methionine</name>
        <dbReference type="ChEBI" id="CHEBI:59789"/>
    </ligand>
</feature>
<keyword evidence="2 5" id="KW-0489">Methyltransferase</keyword>
<dbReference type="SUPFAM" id="SSF53335">
    <property type="entry name" value="S-adenosyl-L-methionine-dependent methyltransferases"/>
    <property type="match status" value="1"/>
</dbReference>
<dbReference type="Pfam" id="PF03705">
    <property type="entry name" value="CheR_N"/>
    <property type="match status" value="1"/>
</dbReference>
<comment type="catalytic activity">
    <reaction evidence="1 5">
        <text>L-glutamyl-[protein] + S-adenosyl-L-methionine = [protein]-L-glutamate 5-O-methyl ester + S-adenosyl-L-homocysteine</text>
        <dbReference type="Rhea" id="RHEA:24452"/>
        <dbReference type="Rhea" id="RHEA-COMP:10208"/>
        <dbReference type="Rhea" id="RHEA-COMP:10311"/>
        <dbReference type="ChEBI" id="CHEBI:29973"/>
        <dbReference type="ChEBI" id="CHEBI:57856"/>
        <dbReference type="ChEBI" id="CHEBI:59789"/>
        <dbReference type="ChEBI" id="CHEBI:82795"/>
        <dbReference type="EC" id="2.1.1.80"/>
    </reaction>
</comment>
<feature type="binding site" evidence="6">
    <location>
        <position position="107"/>
    </location>
    <ligand>
        <name>S-adenosyl-L-methionine</name>
        <dbReference type="ChEBI" id="CHEBI:59789"/>
    </ligand>
</feature>
<dbReference type="InterPro" id="IPR029063">
    <property type="entry name" value="SAM-dependent_MTases_sf"/>
</dbReference>
<dbReference type="EC" id="2.1.1.80" evidence="5"/>
<keyword evidence="10" id="KW-1185">Reference proteome</keyword>
<dbReference type="SUPFAM" id="SSF47757">
    <property type="entry name" value="Chemotaxis receptor methyltransferase CheR, N-terminal domain"/>
    <property type="match status" value="1"/>
</dbReference>
<feature type="binding site" evidence="6">
    <location>
        <position position="109"/>
    </location>
    <ligand>
        <name>S-adenosyl-L-methionine</name>
        <dbReference type="ChEBI" id="CHEBI:59789"/>
    </ligand>
</feature>
<evidence type="ECO:0000256" key="4">
    <source>
        <dbReference type="ARBA" id="ARBA00022691"/>
    </source>
</evidence>
<gene>
    <name evidence="9" type="ORF">OQ273_16680</name>
</gene>
<keyword evidence="3 5" id="KW-0808">Transferase</keyword>
<evidence type="ECO:0000313" key="10">
    <source>
        <dbReference type="Proteomes" id="UP001151234"/>
    </source>
</evidence>
<dbReference type="InterPro" id="IPR000780">
    <property type="entry name" value="CheR_MeTrfase"/>
</dbReference>
<dbReference type="SMART" id="SM00138">
    <property type="entry name" value="MeTrc"/>
    <property type="match status" value="1"/>
</dbReference>
<evidence type="ECO:0000256" key="3">
    <source>
        <dbReference type="ARBA" id="ARBA00022679"/>
    </source>
</evidence>
<dbReference type="PROSITE" id="PS50123">
    <property type="entry name" value="CHER"/>
    <property type="match status" value="1"/>
</dbReference>
<comment type="function">
    <text evidence="5">Methylation of the membrane-bound methyl-accepting chemotaxis proteins (MCP) to form gamma-glutamyl methyl ester residues in MCP.</text>
</comment>
<dbReference type="Proteomes" id="UP001151234">
    <property type="component" value="Unassembled WGS sequence"/>
</dbReference>
<dbReference type="Gene3D" id="3.40.50.150">
    <property type="entry name" value="Vaccinia Virus protein VP39"/>
    <property type="match status" value="1"/>
</dbReference>
<evidence type="ECO:0000256" key="2">
    <source>
        <dbReference type="ARBA" id="ARBA00022603"/>
    </source>
</evidence>
<dbReference type="InterPro" id="IPR022642">
    <property type="entry name" value="CheR_C"/>
</dbReference>
<dbReference type="InterPro" id="IPR022641">
    <property type="entry name" value="CheR_N"/>
</dbReference>
<evidence type="ECO:0000256" key="7">
    <source>
        <dbReference type="SAM" id="MobiDB-lite"/>
    </source>
</evidence>
<dbReference type="Gene3D" id="1.10.155.10">
    <property type="entry name" value="Chemotaxis receptor methyltransferase CheR, N-terminal domain"/>
    <property type="match status" value="1"/>
</dbReference>
<dbReference type="PIRSF" id="PIRSF000410">
    <property type="entry name" value="CheR"/>
    <property type="match status" value="1"/>
</dbReference>
<feature type="binding site" evidence="6">
    <location>
        <position position="151"/>
    </location>
    <ligand>
        <name>S-adenosyl-L-methionine</name>
        <dbReference type="ChEBI" id="CHEBI:59789"/>
    </ligand>
</feature>
<proteinExistence type="predicted"/>
<dbReference type="InterPro" id="IPR026024">
    <property type="entry name" value="Chemotaxis_MeTrfase_CheR"/>
</dbReference>
<dbReference type="PANTHER" id="PTHR24422:SF19">
    <property type="entry name" value="CHEMOTAXIS PROTEIN METHYLTRANSFERASE"/>
    <property type="match status" value="1"/>
</dbReference>
<dbReference type="InterPro" id="IPR036804">
    <property type="entry name" value="CheR_N_sf"/>
</dbReference>
<evidence type="ECO:0000259" key="8">
    <source>
        <dbReference type="PROSITE" id="PS50123"/>
    </source>
</evidence>
<dbReference type="InterPro" id="IPR050903">
    <property type="entry name" value="Bact_Chemotaxis_MeTrfase"/>
</dbReference>
<organism evidence="9 10">
    <name type="scientific">Hoeflea prorocentri</name>
    <dbReference type="NCBI Taxonomy" id="1922333"/>
    <lineage>
        <taxon>Bacteria</taxon>
        <taxon>Pseudomonadati</taxon>
        <taxon>Pseudomonadota</taxon>
        <taxon>Alphaproteobacteria</taxon>
        <taxon>Hyphomicrobiales</taxon>
        <taxon>Rhizobiaceae</taxon>
        <taxon>Hoeflea</taxon>
    </lineage>
</organism>
<dbReference type="EMBL" id="JAPJZI010000001">
    <property type="protein sequence ID" value="MDA5400217.1"/>
    <property type="molecule type" value="Genomic_DNA"/>
</dbReference>
<keyword evidence="4 5" id="KW-0949">S-adenosyl-L-methionine</keyword>
<sequence>MSALPAQGLKQTAAASTRRPGFEAPDSDVLVDAEFRMTAKDLRNIAAMIYDDAGIFLNESKASLVYSRLAKRIRRIGMDSFESYCNLVAGADGAEERRQMLSLLTTNFTRFFREEHHFEHLRNDVLPELVARAKSGGRVRLWSAGCSQGQEPYTMALTLLSVMPDAERYDVKILATDIDPAVIAHARQGVYDDAAIETVSPQLRKQWFKDLGGGQWCVDEAVKRLIAFRELNLMREWPFKGPFDVLFCRNVVIYFDEPTQARIWSRYADMLAVGGWLYIGHSERVSGDAKDRLRSAGITTYQKTAGGV</sequence>
<evidence type="ECO:0000313" key="9">
    <source>
        <dbReference type="EMBL" id="MDA5400217.1"/>
    </source>
</evidence>
<feature type="binding site" evidence="6">
    <location>
        <position position="113"/>
    </location>
    <ligand>
        <name>S-adenosyl-L-methionine</name>
        <dbReference type="ChEBI" id="CHEBI:59789"/>
    </ligand>
</feature>